<organism evidence="1">
    <name type="scientific">hydrothermal vent metagenome</name>
    <dbReference type="NCBI Taxonomy" id="652676"/>
    <lineage>
        <taxon>unclassified sequences</taxon>
        <taxon>metagenomes</taxon>
        <taxon>ecological metagenomes</taxon>
    </lineage>
</organism>
<dbReference type="EMBL" id="FPHE01000153">
    <property type="protein sequence ID" value="SFV66567.1"/>
    <property type="molecule type" value="Genomic_DNA"/>
</dbReference>
<dbReference type="SUPFAM" id="SSF143880">
    <property type="entry name" value="NE0471 N-terminal domain-like"/>
    <property type="match status" value="1"/>
</dbReference>
<name>A0A1W1CLJ1_9ZZZZ</name>
<gene>
    <name evidence="1" type="ORF">MNB_SV-12-1711</name>
</gene>
<dbReference type="InterPro" id="IPR036782">
    <property type="entry name" value="NE0471-like_N"/>
</dbReference>
<protein>
    <recommendedName>
        <fullName evidence="2">DUF2442 domain-containing protein</fullName>
    </recommendedName>
</protein>
<accession>A0A1W1CLJ1</accession>
<dbReference type="AlphaFoldDB" id="A0A1W1CLJ1"/>
<dbReference type="InterPro" id="IPR018841">
    <property type="entry name" value="DUF2442"/>
</dbReference>
<sequence>MIKIINMTYIEEYIVKIEFSDGSYTNYDFSYLLSKKSVLTKPLRNQEYFKSFFLELGAICWKNGLELSPESLYEKARVAGELLQSEDVA</sequence>
<dbReference type="Gene3D" id="3.30.2020.10">
    <property type="entry name" value="NE0471-like N-terminal domain"/>
    <property type="match status" value="1"/>
</dbReference>
<reference evidence="1" key="1">
    <citation type="submission" date="2016-10" db="EMBL/GenBank/DDBJ databases">
        <authorList>
            <person name="de Groot N.N."/>
        </authorList>
    </citation>
    <scope>NUCLEOTIDE SEQUENCE</scope>
</reference>
<proteinExistence type="predicted"/>
<evidence type="ECO:0008006" key="2">
    <source>
        <dbReference type="Google" id="ProtNLM"/>
    </source>
</evidence>
<evidence type="ECO:0000313" key="1">
    <source>
        <dbReference type="EMBL" id="SFV66567.1"/>
    </source>
</evidence>
<dbReference type="Pfam" id="PF10387">
    <property type="entry name" value="DUF2442"/>
    <property type="match status" value="1"/>
</dbReference>